<keyword evidence="1" id="KW-0560">Oxidoreductase</keyword>
<dbReference type="Gene3D" id="3.40.50.720">
    <property type="entry name" value="NAD(P)-binding Rossmann-like Domain"/>
    <property type="match status" value="1"/>
</dbReference>
<evidence type="ECO:0000256" key="1">
    <source>
        <dbReference type="ARBA" id="ARBA00023002"/>
    </source>
</evidence>
<proteinExistence type="predicted"/>
<reference evidence="5" key="1">
    <citation type="journal article" date="2019" name="Int. J. Syst. Evol. Microbiol.">
        <title>The Global Catalogue of Microorganisms (GCM) 10K type strain sequencing project: providing services to taxonomists for standard genome sequencing and annotation.</title>
        <authorList>
            <consortium name="The Broad Institute Genomics Platform"/>
            <consortium name="The Broad Institute Genome Sequencing Center for Infectious Disease"/>
            <person name="Wu L."/>
            <person name="Ma J."/>
        </authorList>
    </citation>
    <scope>NUCLEOTIDE SEQUENCE [LARGE SCALE GENOMIC DNA]</scope>
    <source>
        <strain evidence="5">JCM 15481</strain>
    </source>
</reference>
<dbReference type="PANTHER" id="PTHR43818:SF11">
    <property type="entry name" value="BCDNA.GH03377"/>
    <property type="match status" value="1"/>
</dbReference>
<gene>
    <name evidence="4" type="ORF">GCM10009802_48200</name>
</gene>
<dbReference type="InterPro" id="IPR050463">
    <property type="entry name" value="Gfo/Idh/MocA_oxidrdct_glycsds"/>
</dbReference>
<dbReference type="PANTHER" id="PTHR43818">
    <property type="entry name" value="BCDNA.GH03377"/>
    <property type="match status" value="1"/>
</dbReference>
<evidence type="ECO:0000259" key="2">
    <source>
        <dbReference type="Pfam" id="PF01408"/>
    </source>
</evidence>
<accession>A0ABP5L1Z1</accession>
<dbReference type="Proteomes" id="UP001500443">
    <property type="component" value="Unassembled WGS sequence"/>
</dbReference>
<sequence>MTAREPLGIAVVGCGTISDQYLTNLTAFPDLRVLFCADLDTERAAAQAAAYGVPAHGTAADALAHPGVELVVNLTVPAAHHEVAAAAIDAGKHVWNEKPLTLDPATGAELVARAARAGVRLGCAPDTFLGAGLQTARRLLDDGAIGAPLSGLALMQTPGPESWHPSPEFLFRRGGGPLFDVGPYYLTCLATLFGPAERVAAVARTGRESRVIGSGPKAGTEFAVEVPTHVAALLDYAAGPAASLVVSFDSPLNRQGWVEITGTEATLALPDPNRFDGALRLRKAGADEWTEIEAKGATAGRGMGALDMARALAAGEPHRASGELAQHVLETMAAIERSARAGEFAAVGGTGFTLPPALPGDWDPGVRTR</sequence>
<evidence type="ECO:0000313" key="5">
    <source>
        <dbReference type="Proteomes" id="UP001500443"/>
    </source>
</evidence>
<feature type="domain" description="GFO/IDH/MocA-like oxidoreductase" evidence="3">
    <location>
        <begin position="134"/>
        <end position="267"/>
    </location>
</feature>
<dbReference type="Pfam" id="PF22725">
    <property type="entry name" value="GFO_IDH_MocA_C3"/>
    <property type="match status" value="1"/>
</dbReference>
<dbReference type="Gene3D" id="3.30.360.10">
    <property type="entry name" value="Dihydrodipicolinate Reductase, domain 2"/>
    <property type="match status" value="1"/>
</dbReference>
<dbReference type="EMBL" id="BAAAPF010000197">
    <property type="protein sequence ID" value="GAA2138603.1"/>
    <property type="molecule type" value="Genomic_DNA"/>
</dbReference>
<feature type="domain" description="Gfo/Idh/MocA-like oxidoreductase N-terminal" evidence="2">
    <location>
        <begin position="8"/>
        <end position="122"/>
    </location>
</feature>
<dbReference type="SUPFAM" id="SSF51735">
    <property type="entry name" value="NAD(P)-binding Rossmann-fold domains"/>
    <property type="match status" value="1"/>
</dbReference>
<dbReference type="SUPFAM" id="SSF55347">
    <property type="entry name" value="Glyceraldehyde-3-phosphate dehydrogenase-like, C-terminal domain"/>
    <property type="match status" value="1"/>
</dbReference>
<evidence type="ECO:0000313" key="4">
    <source>
        <dbReference type="EMBL" id="GAA2138603.1"/>
    </source>
</evidence>
<keyword evidence="5" id="KW-1185">Reference proteome</keyword>
<protein>
    <submittedName>
        <fullName evidence="4">Gfo/Idh/MocA family oxidoreductase</fullName>
    </submittedName>
</protein>
<dbReference type="InterPro" id="IPR000683">
    <property type="entry name" value="Gfo/Idh/MocA-like_OxRdtase_N"/>
</dbReference>
<dbReference type="Pfam" id="PF01408">
    <property type="entry name" value="GFO_IDH_MocA"/>
    <property type="match status" value="1"/>
</dbReference>
<name>A0ABP5L1Z1_9ACTN</name>
<dbReference type="InterPro" id="IPR055170">
    <property type="entry name" value="GFO_IDH_MocA-like_dom"/>
</dbReference>
<organism evidence="4 5">
    <name type="scientific">Streptomyces synnematoformans</name>
    <dbReference type="NCBI Taxonomy" id="415721"/>
    <lineage>
        <taxon>Bacteria</taxon>
        <taxon>Bacillati</taxon>
        <taxon>Actinomycetota</taxon>
        <taxon>Actinomycetes</taxon>
        <taxon>Kitasatosporales</taxon>
        <taxon>Streptomycetaceae</taxon>
        <taxon>Streptomyces</taxon>
    </lineage>
</organism>
<comment type="caution">
    <text evidence="4">The sequence shown here is derived from an EMBL/GenBank/DDBJ whole genome shotgun (WGS) entry which is preliminary data.</text>
</comment>
<dbReference type="RefSeq" id="WP_344292096.1">
    <property type="nucleotide sequence ID" value="NZ_BAAAPF010000197.1"/>
</dbReference>
<evidence type="ECO:0000259" key="3">
    <source>
        <dbReference type="Pfam" id="PF22725"/>
    </source>
</evidence>
<dbReference type="InterPro" id="IPR036291">
    <property type="entry name" value="NAD(P)-bd_dom_sf"/>
</dbReference>